<dbReference type="Gene3D" id="3.80.10.10">
    <property type="entry name" value="Ribonuclease Inhibitor"/>
    <property type="match status" value="1"/>
</dbReference>
<dbReference type="Pfam" id="PF12937">
    <property type="entry name" value="F-box-like"/>
    <property type="match status" value="1"/>
</dbReference>
<sequence>MHKNKRPKIFLYKRWSCKSRRVEIEVTVTQLKAKSEIAIDSISADFVSSHEPWVSQSWDQIPTLVLGNIYEYLQQRDRLNASQTCRHWRGVLFQKRFFNNFKFKLHINNERQCIFFRQTICNLAKEVTIKFDYLNIYHIVKVKGILYKIARCENLQGLHFSTNAVNLTPTGDKTPESRASIEECFIDPLQKFLNRKRFPCQILNLGSIESLGSYAVEMLKALGNPEALEQLMLASIKFNSKEYEVLYIEPALLQRCSSLQILSLDYDSVNEDLLKALERVPLKKFLICIHSLHRQHPGISDTSWASFGAIFPNIDLIVTVLYSLEVAEVLHVRILRHHMPITHLRMLFCEYMNLEALDWMSVNNSNTLKSIQWLDSAFKDADNNFMDIFLRSGQDPLVMMAWRCKNLEEIVIHGYVLDPHNIVGISRLRGQTLKRLEISMIDRTPTEASMESFIEEINTLLGQKWAPLNPNNLHPALGYLQVSEDIRDDYVFDLIRRDLGY</sequence>
<dbReference type="GO" id="GO:0031398">
    <property type="term" value="P:positive regulation of protein ubiquitination"/>
    <property type="evidence" value="ECO:0007669"/>
    <property type="project" value="TreeGrafter"/>
</dbReference>
<keyword evidence="3" id="KW-1185">Reference proteome</keyword>
<dbReference type="SUPFAM" id="SSF52047">
    <property type="entry name" value="RNI-like"/>
    <property type="match status" value="1"/>
</dbReference>
<feature type="domain" description="F-box" evidence="1">
    <location>
        <begin position="55"/>
        <end position="101"/>
    </location>
</feature>
<dbReference type="AlphaFoldDB" id="A0A811V0F6"/>
<dbReference type="InterPro" id="IPR001810">
    <property type="entry name" value="F-box_dom"/>
</dbReference>
<evidence type="ECO:0000313" key="3">
    <source>
        <dbReference type="Proteomes" id="UP000606786"/>
    </source>
</evidence>
<organism evidence="2 3">
    <name type="scientific">Ceratitis capitata</name>
    <name type="common">Mediterranean fruit fly</name>
    <name type="synonym">Tephritis capitata</name>
    <dbReference type="NCBI Taxonomy" id="7213"/>
    <lineage>
        <taxon>Eukaryota</taxon>
        <taxon>Metazoa</taxon>
        <taxon>Ecdysozoa</taxon>
        <taxon>Arthropoda</taxon>
        <taxon>Hexapoda</taxon>
        <taxon>Insecta</taxon>
        <taxon>Pterygota</taxon>
        <taxon>Neoptera</taxon>
        <taxon>Endopterygota</taxon>
        <taxon>Diptera</taxon>
        <taxon>Brachycera</taxon>
        <taxon>Muscomorpha</taxon>
        <taxon>Tephritoidea</taxon>
        <taxon>Tephritidae</taxon>
        <taxon>Ceratitis</taxon>
        <taxon>Ceratitis</taxon>
    </lineage>
</organism>
<dbReference type="Proteomes" id="UP000606786">
    <property type="component" value="Unassembled WGS sequence"/>
</dbReference>
<dbReference type="PANTHER" id="PTHR20933">
    <property type="entry name" value="F-BOX ONLY PROTEIN 33"/>
    <property type="match status" value="1"/>
</dbReference>
<protein>
    <submittedName>
        <fullName evidence="2">(Mediterranean fruit fly) hypothetical protein</fullName>
    </submittedName>
</protein>
<dbReference type="CDD" id="cd22104">
    <property type="entry name" value="F-box_FBXO33"/>
    <property type="match status" value="1"/>
</dbReference>
<dbReference type="PANTHER" id="PTHR20933:SF3">
    <property type="entry name" value="F-BOX ONLY PROTEIN 33"/>
    <property type="match status" value="1"/>
</dbReference>
<dbReference type="EMBL" id="CAJHJT010000034">
    <property type="protein sequence ID" value="CAD7004434.1"/>
    <property type="molecule type" value="Genomic_DNA"/>
</dbReference>
<evidence type="ECO:0000259" key="1">
    <source>
        <dbReference type="PROSITE" id="PS50181"/>
    </source>
</evidence>
<dbReference type="InterPro" id="IPR032675">
    <property type="entry name" value="LRR_dom_sf"/>
</dbReference>
<reference evidence="2" key="1">
    <citation type="submission" date="2020-11" db="EMBL/GenBank/DDBJ databases">
        <authorList>
            <person name="Whitehead M."/>
        </authorList>
    </citation>
    <scope>NUCLEOTIDE SEQUENCE</scope>
    <source>
        <strain evidence="2">EGII</strain>
    </source>
</reference>
<evidence type="ECO:0000313" key="2">
    <source>
        <dbReference type="EMBL" id="CAD7004434.1"/>
    </source>
</evidence>
<accession>A0A811V0F6</accession>
<name>A0A811V0F6_CERCA</name>
<dbReference type="PROSITE" id="PS50181">
    <property type="entry name" value="FBOX"/>
    <property type="match status" value="1"/>
</dbReference>
<dbReference type="OrthoDB" id="8757000at2759"/>
<proteinExistence type="predicted"/>
<comment type="caution">
    <text evidence="2">The sequence shown here is derived from an EMBL/GenBank/DDBJ whole genome shotgun (WGS) entry which is preliminary data.</text>
</comment>
<dbReference type="SMART" id="SM00256">
    <property type="entry name" value="FBOX"/>
    <property type="match status" value="1"/>
</dbReference>
<dbReference type="Gene3D" id="1.20.1280.50">
    <property type="match status" value="1"/>
</dbReference>
<dbReference type="InterPro" id="IPR036047">
    <property type="entry name" value="F-box-like_dom_sf"/>
</dbReference>
<gene>
    <name evidence="2" type="ORF">CCAP1982_LOCUS12841</name>
</gene>
<dbReference type="SUPFAM" id="SSF81383">
    <property type="entry name" value="F-box domain"/>
    <property type="match status" value="1"/>
</dbReference>